<dbReference type="InterPro" id="IPR043519">
    <property type="entry name" value="NT_sf"/>
</dbReference>
<evidence type="ECO:0000259" key="1">
    <source>
        <dbReference type="Pfam" id="PF01909"/>
    </source>
</evidence>
<dbReference type="OrthoDB" id="9791330at2"/>
<dbReference type="EMBL" id="OFSM01000013">
    <property type="protein sequence ID" value="SOY30010.1"/>
    <property type="molecule type" value="Genomic_DNA"/>
</dbReference>
<dbReference type="Pfam" id="PF01909">
    <property type="entry name" value="NTP_transf_2"/>
    <property type="match status" value="1"/>
</dbReference>
<evidence type="ECO:0000313" key="3">
    <source>
        <dbReference type="Proteomes" id="UP000236311"/>
    </source>
</evidence>
<name>A0A2K4ZHR2_9FIRM</name>
<dbReference type="InterPro" id="IPR002934">
    <property type="entry name" value="Polymerase_NTP_transf_dom"/>
</dbReference>
<dbReference type="RefSeq" id="WP_103240086.1">
    <property type="nucleotide sequence ID" value="NZ_JANJZD010000012.1"/>
</dbReference>
<dbReference type="CDD" id="cd05403">
    <property type="entry name" value="NT_KNTase_like"/>
    <property type="match status" value="1"/>
</dbReference>
<protein>
    <recommendedName>
        <fullName evidence="1">Polymerase nucleotidyl transferase domain-containing protein</fullName>
    </recommendedName>
</protein>
<reference evidence="2 3" key="1">
    <citation type="submission" date="2018-01" db="EMBL/GenBank/DDBJ databases">
        <authorList>
            <person name="Gaut B.S."/>
            <person name="Morton B.R."/>
            <person name="Clegg M.T."/>
            <person name="Duvall M.R."/>
        </authorList>
    </citation>
    <scope>NUCLEOTIDE SEQUENCE [LARGE SCALE GENOMIC DNA]</scope>
    <source>
        <strain evidence="2">GP69</strain>
    </source>
</reference>
<sequence length="350" mass="39869">MKDRNETIIEAIIKMADALCPDSLALIGVYGSVATGDEHEKSDLDLLILIHDEKGQVLADGFIIDDVDIGYDLYCTSWDMLEKDAQCDHAHLSKLLDSKIVYCKDKSALERLDEIRRKAAELLASDRRYEKADNAYSDAKKLLAEVYLAQSLSKARSYAGAAIELIENAVMLHNGQYFRKGTKRALDELKQLGLPFDLETSILAVIQAETVEQIRARLTEVFVLTEGYLQVPKKKELPSAENLRGTYEEIYSNWKNKMAEAAGRDDVYSSFMNLLSLQWMFYEIAECIAVDGFEIMDKFNPKNLEENVDVFHQALNKYLAEYEKVGIRPKHFESITEFAEDYNKEISEEI</sequence>
<dbReference type="GO" id="GO:0016779">
    <property type="term" value="F:nucleotidyltransferase activity"/>
    <property type="evidence" value="ECO:0007669"/>
    <property type="project" value="InterPro"/>
</dbReference>
<keyword evidence="3" id="KW-1185">Reference proteome</keyword>
<proteinExistence type="predicted"/>
<dbReference type="Gene3D" id="3.30.460.10">
    <property type="entry name" value="Beta Polymerase, domain 2"/>
    <property type="match status" value="1"/>
</dbReference>
<dbReference type="SUPFAM" id="SSF81301">
    <property type="entry name" value="Nucleotidyltransferase"/>
    <property type="match status" value="1"/>
</dbReference>
<organism evidence="2 3">
    <name type="scientific">Acetatifactor muris</name>
    <dbReference type="NCBI Taxonomy" id="879566"/>
    <lineage>
        <taxon>Bacteria</taxon>
        <taxon>Bacillati</taxon>
        <taxon>Bacillota</taxon>
        <taxon>Clostridia</taxon>
        <taxon>Lachnospirales</taxon>
        <taxon>Lachnospiraceae</taxon>
        <taxon>Acetatifactor</taxon>
    </lineage>
</organism>
<gene>
    <name evidence="2" type="ORF">AMURIS_02731</name>
</gene>
<dbReference type="Proteomes" id="UP000236311">
    <property type="component" value="Unassembled WGS sequence"/>
</dbReference>
<dbReference type="AlphaFoldDB" id="A0A2K4ZHR2"/>
<accession>A0A2K4ZHR2</accession>
<feature type="domain" description="Polymerase nucleotidyl transferase" evidence="1">
    <location>
        <begin position="14"/>
        <end position="56"/>
    </location>
</feature>
<evidence type="ECO:0000313" key="2">
    <source>
        <dbReference type="EMBL" id="SOY30010.1"/>
    </source>
</evidence>